<reference evidence="3" key="1">
    <citation type="submission" date="2019-07" db="EMBL/GenBank/DDBJ databases">
        <title>Annotation for the trematode Paragonimus miyazaki's.</title>
        <authorList>
            <person name="Choi Y.-J."/>
        </authorList>
    </citation>
    <scope>NUCLEOTIDE SEQUENCE</scope>
    <source>
        <strain evidence="3">Japan</strain>
    </source>
</reference>
<evidence type="ECO:0000256" key="1">
    <source>
        <dbReference type="SAM" id="MobiDB-lite"/>
    </source>
</evidence>
<proteinExistence type="predicted"/>
<feature type="domain" description="UBA" evidence="2">
    <location>
        <begin position="685"/>
        <end position="731"/>
    </location>
</feature>
<dbReference type="Proteomes" id="UP000822476">
    <property type="component" value="Unassembled WGS sequence"/>
</dbReference>
<dbReference type="InterPro" id="IPR015940">
    <property type="entry name" value="UBA"/>
</dbReference>
<feature type="region of interest" description="Disordered" evidence="1">
    <location>
        <begin position="935"/>
        <end position="975"/>
    </location>
</feature>
<dbReference type="EMBL" id="JTDE01002675">
    <property type="protein sequence ID" value="KAF7257046.1"/>
    <property type="molecule type" value="Genomic_DNA"/>
</dbReference>
<feature type="compositionally biased region" description="Low complexity" evidence="1">
    <location>
        <begin position="325"/>
        <end position="341"/>
    </location>
</feature>
<comment type="caution">
    <text evidence="3">The sequence shown here is derived from an EMBL/GenBank/DDBJ whole genome shotgun (WGS) entry which is preliminary data.</text>
</comment>
<dbReference type="OrthoDB" id="6258734at2759"/>
<feature type="compositionally biased region" description="Polar residues" evidence="1">
    <location>
        <begin position="32"/>
        <end position="50"/>
    </location>
</feature>
<dbReference type="PROSITE" id="PS50030">
    <property type="entry name" value="UBA"/>
    <property type="match status" value="1"/>
</dbReference>
<feature type="region of interest" description="Disordered" evidence="1">
    <location>
        <begin position="1"/>
        <end position="77"/>
    </location>
</feature>
<evidence type="ECO:0000313" key="4">
    <source>
        <dbReference type="Proteomes" id="UP000822476"/>
    </source>
</evidence>
<feature type="compositionally biased region" description="Gly residues" evidence="1">
    <location>
        <begin position="936"/>
        <end position="949"/>
    </location>
</feature>
<evidence type="ECO:0000259" key="2">
    <source>
        <dbReference type="PROSITE" id="PS50030"/>
    </source>
</evidence>
<dbReference type="AlphaFoldDB" id="A0A8S9YUH5"/>
<gene>
    <name evidence="3" type="ORF">EG68_03703</name>
</gene>
<feature type="region of interest" description="Disordered" evidence="1">
    <location>
        <begin position="990"/>
        <end position="1071"/>
    </location>
</feature>
<feature type="region of interest" description="Disordered" evidence="1">
    <location>
        <begin position="291"/>
        <end position="354"/>
    </location>
</feature>
<feature type="compositionally biased region" description="Polar residues" evidence="1">
    <location>
        <begin position="1040"/>
        <end position="1054"/>
    </location>
</feature>
<organism evidence="3 4">
    <name type="scientific">Paragonimus skrjabini miyazakii</name>
    <dbReference type="NCBI Taxonomy" id="59628"/>
    <lineage>
        <taxon>Eukaryota</taxon>
        <taxon>Metazoa</taxon>
        <taxon>Spiralia</taxon>
        <taxon>Lophotrochozoa</taxon>
        <taxon>Platyhelminthes</taxon>
        <taxon>Trematoda</taxon>
        <taxon>Digenea</taxon>
        <taxon>Plagiorchiida</taxon>
        <taxon>Troglotremata</taxon>
        <taxon>Troglotrematidae</taxon>
        <taxon>Paragonimus</taxon>
    </lineage>
</organism>
<sequence length="1229" mass="129907">MSQVNSGGATVSNSITPWNRTPGKPGIGTGNSGAFATNRWPNGSKSSNTCLEHRQDPAVEEQTEKMSNTGSDAGQMWPSLFDSPKLPDTNTSGFSTNADTAGTSNQWSVPSFSGPIGSTSLLLTAPCATPTCATGGAWSLHTTSSASLTAPPRAITGQQIHHSTTSDSDSARRYLTGNGASTAWSLGPEPSELVANDRTNLSIALSKMNMNNTVPSSGFFQPIQDFQDGSLLGTSACLKGADSVSDLGVSAGQHQLRKKPSSDKMDGVDALYAADPDEAIRTVVNTTEPWGLNPVDQSTPWNISELANDSGNGSGPAAASPVNDTAGASASSRISGAHSTSLFDGPGSTASQSRRVVGNLTGGRTDLESNIWLSEPPNGTGIWESHYESLGERTARWQQNVNSTLTQPGFAPHPSGVIPGFIDPINQSVTRPPQLPSSSDSNVVFRGFTRPAPNLFPTGSTGGGLSVRPVLGAPPHSIGSNGASRTFPVGNVSGLNGPNGPPWPFSSAPTPSKYVRHCPSLLWLLRADGINSKGSGRWPNTNFNRLTGKQQQQQTLPHMLSSQSGNAVRWPTVNHPPHVPGGWPLTDPRRPNLVPGAWANSPTGETPNYFGSTHPMPPPNHRMCQQSPMTADFPTPIITSLRGPNAGMTNQAFRAPSSAFYPTQNSNFSSAGQRMFLSPQQHSQQLQQQSVLRANAMRQLVHLGFPDDEVQALFSDINTNVERALMDLRDRTCHPGLDEMIRSLTNSGLLQMNSLDDGSSLDSMGRTTDQLSSSSGMRPVGMRTAQHPVMFEQSLPKLPGGVPVENLELSLHVLQQRETQTLQTIMQLQSKHQELNQKLNQFRSTNLPFAANPVMQELQLQAYQIASQLDAQHTRLRLVRSQAGMLKQITVSTATNLNTPTQPPLSVPINLMSNTSAFTLHTSPVWPSANPTVSVGSGGRGGGGIGGGNLQPIQLPDSILGVTPDSGLDSGSAQEQSLKLGSGSFFWESGPWSGSGPRVSGDPYSTTGDPRWSSTNFPTRPPYGALGDPRWTDLGAGDVTTGSGNSLLADSQRPSGDADLTGMGDNSGESMRSTNARSWLLAHNIPPHVSVGVWKMAISTALMKHAKALGNDKLSDSQLDFELHPNMSARWVLIGLNNPGDASAVQECLESPGGEQNSVNYGSIKAIPPAEALLRLQDIQSLASRLKAPGSLDATSSLRSTSAMHSFDIANCVNNAGPSEASLNASDAT</sequence>
<feature type="region of interest" description="Disordered" evidence="1">
    <location>
        <begin position="756"/>
        <end position="779"/>
    </location>
</feature>
<accession>A0A8S9YUH5</accession>
<evidence type="ECO:0000313" key="3">
    <source>
        <dbReference type="EMBL" id="KAF7257046.1"/>
    </source>
</evidence>
<protein>
    <recommendedName>
        <fullName evidence="2">UBA domain-containing protein</fullName>
    </recommendedName>
</protein>
<feature type="compositionally biased region" description="Polar residues" evidence="1">
    <location>
        <begin position="765"/>
        <end position="776"/>
    </location>
</feature>
<feature type="compositionally biased region" description="Polar residues" evidence="1">
    <location>
        <begin position="1003"/>
        <end position="1018"/>
    </location>
</feature>
<keyword evidence="4" id="KW-1185">Reference proteome</keyword>
<feature type="compositionally biased region" description="Polar residues" evidence="1">
    <location>
        <begin position="295"/>
        <end position="311"/>
    </location>
</feature>
<feature type="compositionally biased region" description="Polar residues" evidence="1">
    <location>
        <begin position="1"/>
        <end position="19"/>
    </location>
</feature>
<name>A0A8S9YUH5_9TREM</name>